<name>A0A2A6BGN9_PRIPA</name>
<accession>A0A2A6BGN9</accession>
<feature type="compositionally biased region" description="Basic residues" evidence="3">
    <location>
        <begin position="247"/>
        <end position="263"/>
    </location>
</feature>
<feature type="compositionally biased region" description="Acidic residues" evidence="3">
    <location>
        <begin position="96"/>
        <end position="107"/>
    </location>
</feature>
<evidence type="ECO:0000256" key="1">
    <source>
        <dbReference type="ARBA" id="ARBA00022669"/>
    </source>
</evidence>
<feature type="compositionally biased region" description="Acidic residues" evidence="3">
    <location>
        <begin position="362"/>
        <end position="373"/>
    </location>
</feature>
<keyword evidence="2" id="KW-1015">Disulfide bond</keyword>
<dbReference type="InterPro" id="IPR051940">
    <property type="entry name" value="Chitin_bind-dev_reg"/>
</dbReference>
<accession>A0A8R1YF03</accession>
<evidence type="ECO:0000313" key="5">
    <source>
        <dbReference type="Proteomes" id="UP000005239"/>
    </source>
</evidence>
<feature type="compositionally biased region" description="Low complexity" evidence="3">
    <location>
        <begin position="175"/>
        <end position="186"/>
    </location>
</feature>
<gene>
    <name evidence="4" type="primary">WBGene00108691</name>
</gene>
<dbReference type="AlphaFoldDB" id="A0A2A6BGN9"/>
<dbReference type="PANTHER" id="PTHR23301:SF0">
    <property type="entry name" value="CHITIN-BINDING TYPE-2 DOMAIN-CONTAINING PROTEIN-RELATED"/>
    <property type="match status" value="1"/>
</dbReference>
<feature type="region of interest" description="Disordered" evidence="3">
    <location>
        <begin position="60"/>
        <end position="113"/>
    </location>
</feature>
<dbReference type="Proteomes" id="UP000005239">
    <property type="component" value="Unassembled WGS sequence"/>
</dbReference>
<evidence type="ECO:0000313" key="4">
    <source>
        <dbReference type="EnsemblMetazoa" id="PPA19137.1"/>
    </source>
</evidence>
<feature type="region of interest" description="Disordered" evidence="3">
    <location>
        <begin position="354"/>
        <end position="373"/>
    </location>
</feature>
<dbReference type="OrthoDB" id="10035579at2759"/>
<feature type="region of interest" description="Disordered" evidence="3">
    <location>
        <begin position="140"/>
        <end position="189"/>
    </location>
</feature>
<feature type="compositionally biased region" description="Basic and acidic residues" evidence="3">
    <location>
        <begin position="77"/>
        <end position="94"/>
    </location>
</feature>
<reference evidence="4" key="2">
    <citation type="submission" date="2022-06" db="UniProtKB">
        <authorList>
            <consortium name="EnsemblMetazoa"/>
        </authorList>
    </citation>
    <scope>IDENTIFICATION</scope>
    <source>
        <strain evidence="4">PS312</strain>
    </source>
</reference>
<proteinExistence type="predicted"/>
<feature type="compositionally biased region" description="Polar residues" evidence="3">
    <location>
        <begin position="140"/>
        <end position="163"/>
    </location>
</feature>
<reference evidence="5" key="1">
    <citation type="journal article" date="2008" name="Nat. Genet.">
        <title>The Pristionchus pacificus genome provides a unique perspective on nematode lifestyle and parasitism.</title>
        <authorList>
            <person name="Dieterich C."/>
            <person name="Clifton S.W."/>
            <person name="Schuster L.N."/>
            <person name="Chinwalla A."/>
            <person name="Delehaunty K."/>
            <person name="Dinkelacker I."/>
            <person name="Fulton L."/>
            <person name="Fulton R."/>
            <person name="Godfrey J."/>
            <person name="Minx P."/>
            <person name="Mitreva M."/>
            <person name="Roeseler W."/>
            <person name="Tian H."/>
            <person name="Witte H."/>
            <person name="Yang S.P."/>
            <person name="Wilson R.K."/>
            <person name="Sommer R.J."/>
        </authorList>
    </citation>
    <scope>NUCLEOTIDE SEQUENCE [LARGE SCALE GENOMIC DNA]</scope>
    <source>
        <strain evidence="5">PS312</strain>
    </source>
</reference>
<evidence type="ECO:0000256" key="3">
    <source>
        <dbReference type="SAM" id="MobiDB-lite"/>
    </source>
</evidence>
<dbReference type="EnsemblMetazoa" id="PPA19137.1">
    <property type="protein sequence ID" value="PPA19137.1"/>
    <property type="gene ID" value="WBGene00108691"/>
</dbReference>
<sequence length="373" mass="43166">MWGSAGCPRGSSTTSTYEGGRALVQRLNWDVRKSEKVQLNPHYDTCTEWYTCSLECRSLAGTKPSRTKPETNEIDERDEKGKEIEEEVKGRNTDENGGETEEIEEDGMNEKEEVYGEKEEIATQYQNGYPAQAAPTQYQNGYQSVPTYPTSGYQSAPHSSQYQYGYGVERDSSFDDSPLSSQSHSSPECDIGSFRRVSACSPSFDTCSPTARQWIRRICGKSHRFDSNVNRCSPIFEVRKMTVMQRERRRRRGKRHYKQRHDHHSGDYVIVSGNPFRAGRDRVLNDEWEGRRSCDGPVRWSLTHSRGPRVRNVEDNFKGRVSHFAPPLRDVNPFDMKRGDGYRRKGRKSCRREIRRRRGDWKDEDCEEENELV</sequence>
<keyword evidence="5" id="KW-1185">Reference proteome</keyword>
<evidence type="ECO:0000256" key="2">
    <source>
        <dbReference type="ARBA" id="ARBA00023157"/>
    </source>
</evidence>
<dbReference type="PANTHER" id="PTHR23301">
    <property type="entry name" value="CHITIN BINDING PERITROPHIN-A"/>
    <property type="match status" value="1"/>
</dbReference>
<feature type="region of interest" description="Disordered" evidence="3">
    <location>
        <begin position="246"/>
        <end position="267"/>
    </location>
</feature>
<dbReference type="GO" id="GO:0008061">
    <property type="term" value="F:chitin binding"/>
    <property type="evidence" value="ECO:0007669"/>
    <property type="project" value="UniProtKB-KW"/>
</dbReference>
<organism evidence="4 5">
    <name type="scientific">Pristionchus pacificus</name>
    <name type="common">Parasitic nematode worm</name>
    <dbReference type="NCBI Taxonomy" id="54126"/>
    <lineage>
        <taxon>Eukaryota</taxon>
        <taxon>Metazoa</taxon>
        <taxon>Ecdysozoa</taxon>
        <taxon>Nematoda</taxon>
        <taxon>Chromadorea</taxon>
        <taxon>Rhabditida</taxon>
        <taxon>Rhabditina</taxon>
        <taxon>Diplogasteromorpha</taxon>
        <taxon>Diplogasteroidea</taxon>
        <taxon>Neodiplogasteridae</taxon>
        <taxon>Pristionchus</taxon>
    </lineage>
</organism>
<protein>
    <submittedName>
        <fullName evidence="4">Uncharacterized protein</fullName>
    </submittedName>
</protein>
<keyword evidence="1" id="KW-0147">Chitin-binding</keyword>